<evidence type="ECO:0000313" key="8">
    <source>
        <dbReference type="Proteomes" id="UP000075502"/>
    </source>
</evidence>
<gene>
    <name evidence="7" type="ORF">BE21_19090</name>
</gene>
<dbReference type="SUPFAM" id="SSF111369">
    <property type="entry name" value="HlyD-like secretion proteins"/>
    <property type="match status" value="1"/>
</dbReference>
<dbReference type="Pfam" id="PF25954">
    <property type="entry name" value="Beta-barrel_RND_2"/>
    <property type="match status" value="1"/>
</dbReference>
<feature type="compositionally biased region" description="Low complexity" evidence="3">
    <location>
        <begin position="42"/>
        <end position="51"/>
    </location>
</feature>
<dbReference type="GO" id="GO:0022857">
    <property type="term" value="F:transmembrane transporter activity"/>
    <property type="evidence" value="ECO:0007669"/>
    <property type="project" value="InterPro"/>
</dbReference>
<feature type="region of interest" description="Disordered" evidence="3">
    <location>
        <begin position="31"/>
        <end position="52"/>
    </location>
</feature>
<name>A0A150TXA9_SORCE</name>
<keyword evidence="4" id="KW-0732">Signal</keyword>
<dbReference type="Gene3D" id="1.10.287.470">
    <property type="entry name" value="Helix hairpin bin"/>
    <property type="match status" value="1"/>
</dbReference>
<dbReference type="Pfam" id="PF25975">
    <property type="entry name" value="CzcB_C"/>
    <property type="match status" value="1"/>
</dbReference>
<keyword evidence="2" id="KW-0813">Transport</keyword>
<dbReference type="PANTHER" id="PTHR30097">
    <property type="entry name" value="CATION EFFLUX SYSTEM PROTEIN CUSB"/>
    <property type="match status" value="1"/>
</dbReference>
<proteinExistence type="inferred from homology"/>
<evidence type="ECO:0000256" key="4">
    <source>
        <dbReference type="SAM" id="SignalP"/>
    </source>
</evidence>
<reference evidence="7 8" key="1">
    <citation type="submission" date="2014-02" db="EMBL/GenBank/DDBJ databases">
        <title>The small core and large imbalanced accessory genome model reveals a collaborative survival strategy of Sorangium cellulosum strains in nature.</title>
        <authorList>
            <person name="Han K."/>
            <person name="Peng R."/>
            <person name="Blom J."/>
            <person name="Li Y.-Z."/>
        </authorList>
    </citation>
    <scope>NUCLEOTIDE SEQUENCE [LARGE SCALE GENOMIC DNA]</scope>
    <source>
        <strain evidence="7 8">So0007-03</strain>
    </source>
</reference>
<dbReference type="AlphaFoldDB" id="A0A150TXA9"/>
<evidence type="ECO:0000313" key="7">
    <source>
        <dbReference type="EMBL" id="KYG09246.1"/>
    </source>
</evidence>
<feature type="compositionally biased region" description="Basic and acidic residues" evidence="3">
    <location>
        <begin position="31"/>
        <end position="41"/>
    </location>
</feature>
<evidence type="ECO:0000259" key="5">
    <source>
        <dbReference type="Pfam" id="PF25954"/>
    </source>
</evidence>
<feature type="domain" description="CzcB-like C-terminal circularly permuted SH3-like" evidence="6">
    <location>
        <begin position="329"/>
        <end position="386"/>
    </location>
</feature>
<dbReference type="GO" id="GO:0060003">
    <property type="term" value="P:copper ion export"/>
    <property type="evidence" value="ECO:0007669"/>
    <property type="project" value="TreeGrafter"/>
</dbReference>
<feature type="domain" description="CusB-like beta-barrel" evidence="5">
    <location>
        <begin position="247"/>
        <end position="322"/>
    </location>
</feature>
<dbReference type="GO" id="GO:0015679">
    <property type="term" value="P:plasma membrane copper ion transport"/>
    <property type="evidence" value="ECO:0007669"/>
    <property type="project" value="TreeGrafter"/>
</dbReference>
<dbReference type="InterPro" id="IPR058649">
    <property type="entry name" value="CzcB_C"/>
</dbReference>
<dbReference type="GO" id="GO:0030313">
    <property type="term" value="C:cell envelope"/>
    <property type="evidence" value="ECO:0007669"/>
    <property type="project" value="TreeGrafter"/>
</dbReference>
<protein>
    <submittedName>
        <fullName evidence="7">Uncharacterized protein</fullName>
    </submittedName>
</protein>
<evidence type="ECO:0000256" key="1">
    <source>
        <dbReference type="ARBA" id="ARBA00009477"/>
    </source>
</evidence>
<dbReference type="GO" id="GO:0016020">
    <property type="term" value="C:membrane"/>
    <property type="evidence" value="ECO:0007669"/>
    <property type="project" value="InterPro"/>
</dbReference>
<dbReference type="InterPro" id="IPR051909">
    <property type="entry name" value="MFP_Cation_Efflux"/>
</dbReference>
<accession>A0A150TXA9</accession>
<organism evidence="7 8">
    <name type="scientific">Sorangium cellulosum</name>
    <name type="common">Polyangium cellulosum</name>
    <dbReference type="NCBI Taxonomy" id="56"/>
    <lineage>
        <taxon>Bacteria</taxon>
        <taxon>Pseudomonadati</taxon>
        <taxon>Myxococcota</taxon>
        <taxon>Polyangia</taxon>
        <taxon>Polyangiales</taxon>
        <taxon>Polyangiaceae</taxon>
        <taxon>Sorangium</taxon>
    </lineage>
</organism>
<dbReference type="Proteomes" id="UP000075502">
    <property type="component" value="Unassembled WGS sequence"/>
</dbReference>
<comment type="similarity">
    <text evidence="1">Belongs to the membrane fusion protein (MFP) (TC 8.A.1) family.</text>
</comment>
<dbReference type="EMBL" id="JEME01000744">
    <property type="protein sequence ID" value="KYG09246.1"/>
    <property type="molecule type" value="Genomic_DNA"/>
</dbReference>
<dbReference type="Gene3D" id="2.40.420.20">
    <property type="match status" value="1"/>
</dbReference>
<evidence type="ECO:0000259" key="6">
    <source>
        <dbReference type="Pfam" id="PF25975"/>
    </source>
</evidence>
<dbReference type="PANTHER" id="PTHR30097:SF4">
    <property type="entry name" value="SLR6042 PROTEIN"/>
    <property type="match status" value="1"/>
</dbReference>
<sequence length="395" mass="39884">MSRARPLAVSAIAAALAVASALAVTGLGERADAHGGEDHSAPAKPAASAAADPNVARVPIETQFLLGLRTERARRGALATSLGQIGTVVARPAGELAVVAPTSGRLFPPEGGFLRLGDEVKKGQLLGTLRPSLGGAESAQLGLSRSDAASRVAAAEARLGLAERELARRRDLKGIVAEKDIQAAEAEVEIARAEAARARADVGALAGGAGAQKLSATIDGTVVSGRVSPGAQVPEGTELWRVVDLATLWVDVRIPEADAARLAGDRAEVTLVTDPAARFEARRLAVASLVDPATRTVQALFEFDNEDRRARVGALANIGMAGSAPVESVVVPASALLDRSGAPTVVVKTGPETFELRAVAIGPKSAGAVGITAGVAAGERVVVDGAMAVLLAAGG</sequence>
<feature type="chain" id="PRO_5007570226" evidence="4">
    <location>
        <begin position="24"/>
        <end position="395"/>
    </location>
</feature>
<dbReference type="InterPro" id="IPR006143">
    <property type="entry name" value="RND_pump_MFP"/>
</dbReference>
<dbReference type="InterPro" id="IPR058792">
    <property type="entry name" value="Beta-barrel_RND_2"/>
</dbReference>
<feature type="signal peptide" evidence="4">
    <location>
        <begin position="1"/>
        <end position="23"/>
    </location>
</feature>
<dbReference type="NCBIfam" id="TIGR01730">
    <property type="entry name" value="RND_mfp"/>
    <property type="match status" value="1"/>
</dbReference>
<evidence type="ECO:0000256" key="2">
    <source>
        <dbReference type="ARBA" id="ARBA00022448"/>
    </source>
</evidence>
<comment type="caution">
    <text evidence="7">The sequence shown here is derived from an EMBL/GenBank/DDBJ whole genome shotgun (WGS) entry which is preliminary data.</text>
</comment>
<dbReference type="Gene3D" id="2.40.30.170">
    <property type="match status" value="1"/>
</dbReference>
<evidence type="ECO:0000256" key="3">
    <source>
        <dbReference type="SAM" id="MobiDB-lite"/>
    </source>
</evidence>